<dbReference type="AlphaFoldDB" id="A0A0N7L9H9"/>
<evidence type="ECO:0000259" key="4">
    <source>
        <dbReference type="PROSITE" id="PS50102"/>
    </source>
</evidence>
<evidence type="ECO:0000256" key="1">
    <source>
        <dbReference type="ARBA" id="ARBA00022884"/>
    </source>
</evidence>
<accession>A0A0N7L9H9</accession>
<evidence type="ECO:0000313" key="6">
    <source>
        <dbReference type="Proteomes" id="UP000054845"/>
    </source>
</evidence>
<dbReference type="GO" id="GO:0005634">
    <property type="term" value="C:nucleus"/>
    <property type="evidence" value="ECO:0007669"/>
    <property type="project" value="TreeGrafter"/>
</dbReference>
<dbReference type="PANTHER" id="PTHR48025">
    <property type="entry name" value="OS02G0815200 PROTEIN"/>
    <property type="match status" value="1"/>
</dbReference>
<dbReference type="InterPro" id="IPR035979">
    <property type="entry name" value="RBD_domain_sf"/>
</dbReference>
<dbReference type="InterPro" id="IPR000504">
    <property type="entry name" value="RRM_dom"/>
</dbReference>
<feature type="region of interest" description="Disordered" evidence="3">
    <location>
        <begin position="1"/>
        <end position="35"/>
    </location>
</feature>
<feature type="compositionally biased region" description="Low complexity" evidence="3">
    <location>
        <begin position="1"/>
        <end position="26"/>
    </location>
</feature>
<proteinExistence type="predicted"/>
<evidence type="ECO:0000256" key="3">
    <source>
        <dbReference type="SAM" id="MobiDB-lite"/>
    </source>
</evidence>
<dbReference type="OrthoDB" id="439808at2759"/>
<dbReference type="CDD" id="cd00590">
    <property type="entry name" value="RRM_SF"/>
    <property type="match status" value="1"/>
</dbReference>
<organism evidence="5 6">
    <name type="scientific">Ceraceosorus bombacis</name>
    <dbReference type="NCBI Taxonomy" id="401625"/>
    <lineage>
        <taxon>Eukaryota</taxon>
        <taxon>Fungi</taxon>
        <taxon>Dikarya</taxon>
        <taxon>Basidiomycota</taxon>
        <taxon>Ustilaginomycotina</taxon>
        <taxon>Exobasidiomycetes</taxon>
        <taxon>Ceraceosorales</taxon>
        <taxon>Ceraceosoraceae</taxon>
        <taxon>Ceraceosorus</taxon>
    </lineage>
</organism>
<dbReference type="InterPro" id="IPR012677">
    <property type="entry name" value="Nucleotide-bd_a/b_plait_sf"/>
</dbReference>
<name>A0A0N7L9H9_9BASI</name>
<dbReference type="Pfam" id="PF00076">
    <property type="entry name" value="RRM_1"/>
    <property type="match status" value="2"/>
</dbReference>
<feature type="region of interest" description="Disordered" evidence="3">
    <location>
        <begin position="358"/>
        <end position="377"/>
    </location>
</feature>
<evidence type="ECO:0000256" key="2">
    <source>
        <dbReference type="PROSITE-ProRule" id="PRU00176"/>
    </source>
</evidence>
<keyword evidence="1 2" id="KW-0694">RNA-binding</keyword>
<reference evidence="6" key="1">
    <citation type="submission" date="2014-09" db="EMBL/GenBank/DDBJ databases">
        <authorList>
            <person name="Sharma Rahul"/>
            <person name="Thines Marco"/>
        </authorList>
    </citation>
    <scope>NUCLEOTIDE SEQUENCE [LARGE SCALE GENOMIC DNA]</scope>
</reference>
<feature type="domain" description="RRM" evidence="4">
    <location>
        <begin position="54"/>
        <end position="130"/>
    </location>
</feature>
<dbReference type="SUPFAM" id="SSF54928">
    <property type="entry name" value="RNA-binding domain, RBD"/>
    <property type="match status" value="2"/>
</dbReference>
<dbReference type="InterPro" id="IPR050502">
    <property type="entry name" value="Euk_RNA-bind_prot"/>
</dbReference>
<dbReference type="Proteomes" id="UP000054845">
    <property type="component" value="Unassembled WGS sequence"/>
</dbReference>
<dbReference type="PANTHER" id="PTHR48025:SF1">
    <property type="entry name" value="RRM DOMAIN-CONTAINING PROTEIN"/>
    <property type="match status" value="1"/>
</dbReference>
<feature type="region of interest" description="Disordered" evidence="3">
    <location>
        <begin position="140"/>
        <end position="256"/>
    </location>
</feature>
<dbReference type="GO" id="GO:0003729">
    <property type="term" value="F:mRNA binding"/>
    <property type="evidence" value="ECO:0007669"/>
    <property type="project" value="TreeGrafter"/>
</dbReference>
<dbReference type="SMART" id="SM00360">
    <property type="entry name" value="RRM"/>
    <property type="match status" value="2"/>
</dbReference>
<feature type="domain" description="RRM" evidence="4">
    <location>
        <begin position="256"/>
        <end position="341"/>
    </location>
</feature>
<feature type="compositionally biased region" description="Basic residues" evidence="3">
    <location>
        <begin position="154"/>
        <end position="165"/>
    </location>
</feature>
<dbReference type="Gene3D" id="3.30.70.330">
    <property type="match status" value="2"/>
</dbReference>
<sequence>MAADSANIATQPAAAAPALAEGTAATSNPLQASSENPAAAAAGALAADDDKKAQQVFAGNLAFATTEDELKQLFSEAGTVTSAQIITRGTRSLGYGFVTFTTESEANKAVTLFHKREIAGREINVESAKARSAARAAVEAAQKSDAVDGEKKGAKSARGRGRGGRRGGATGRRPRTDEGEEGTAEGEATTAEEAPGTKASAPAAKASKPKGKAGVAGAANGEAKDGAAATEGGKKAKAAKKPREPKGTPEGTPSKTLVFVSNLPFNFSDAQLRAVFDSESAGLGGKDAVKSAKVVKRPHTGKTKGFGFVDLKDEATQTLALEKIKGITVEGREIGVKVAVQTERKVAEGGKDDAAAVAASAIEAKPEPDTAPSAPGV</sequence>
<dbReference type="STRING" id="401625.A0A0N7L9H9"/>
<protein>
    <submittedName>
        <fullName evidence="5">FOG: RRM domain</fullName>
    </submittedName>
</protein>
<evidence type="ECO:0000313" key="5">
    <source>
        <dbReference type="EMBL" id="CEH13834.1"/>
    </source>
</evidence>
<keyword evidence="6" id="KW-1185">Reference proteome</keyword>
<dbReference type="PROSITE" id="PS50102">
    <property type="entry name" value="RRM"/>
    <property type="match status" value="2"/>
</dbReference>
<dbReference type="EMBL" id="CCYA01000232">
    <property type="protein sequence ID" value="CEH13834.1"/>
    <property type="molecule type" value="Genomic_DNA"/>
</dbReference>
<feature type="compositionally biased region" description="Low complexity" evidence="3">
    <location>
        <begin position="185"/>
        <end position="231"/>
    </location>
</feature>